<accession>A0A842G3A5</accession>
<protein>
    <submittedName>
        <fullName evidence="2">Uncharacterized protein</fullName>
    </submittedName>
</protein>
<dbReference type="EMBL" id="JAARZT010000011">
    <property type="protein sequence ID" value="MBC2293026.1"/>
    <property type="molecule type" value="Genomic_DNA"/>
</dbReference>
<proteinExistence type="predicted"/>
<sequence length="124" mass="14671">MERQIRELDQAIAKAFETGASSLAYALQADKKEIERARQKAQMQQQVQKQTERIAEENWQQLQRFTASFDGWQHTMQKLERDLRDSFESQTGKAIVEKLVQERRRLCQEYGSDLDQVIRSCRLH</sequence>
<organism evidence="2 3">
    <name type="scientific">Listeria booriae</name>
    <dbReference type="NCBI Taxonomy" id="1552123"/>
    <lineage>
        <taxon>Bacteria</taxon>
        <taxon>Bacillati</taxon>
        <taxon>Bacillota</taxon>
        <taxon>Bacilli</taxon>
        <taxon>Bacillales</taxon>
        <taxon>Listeriaceae</taxon>
        <taxon>Listeria</taxon>
    </lineage>
</organism>
<dbReference type="Proteomes" id="UP000543005">
    <property type="component" value="Unassembled WGS sequence"/>
</dbReference>
<name>A0A842G3A5_9LIST</name>
<dbReference type="AlphaFoldDB" id="A0A842G3A5"/>
<feature type="coiled-coil region" evidence="1">
    <location>
        <begin position="24"/>
        <end position="60"/>
    </location>
</feature>
<reference evidence="2 3" key="1">
    <citation type="submission" date="2020-03" db="EMBL/GenBank/DDBJ databases">
        <title>Soil Listeria distribution.</title>
        <authorList>
            <person name="Liao J."/>
            <person name="Wiedmann M."/>
        </authorList>
    </citation>
    <scope>NUCLEOTIDE SEQUENCE [LARGE SCALE GENOMIC DNA]</scope>
    <source>
        <strain evidence="2 3">FSL L7-0051</strain>
    </source>
</reference>
<keyword evidence="1" id="KW-0175">Coiled coil</keyword>
<evidence type="ECO:0000313" key="3">
    <source>
        <dbReference type="Proteomes" id="UP000543005"/>
    </source>
</evidence>
<evidence type="ECO:0000256" key="1">
    <source>
        <dbReference type="SAM" id="Coils"/>
    </source>
</evidence>
<dbReference type="RefSeq" id="WP_185629083.1">
    <property type="nucleotide sequence ID" value="NZ_JAARZT010000011.1"/>
</dbReference>
<evidence type="ECO:0000313" key="2">
    <source>
        <dbReference type="EMBL" id="MBC2293026.1"/>
    </source>
</evidence>
<comment type="caution">
    <text evidence="2">The sequence shown here is derived from an EMBL/GenBank/DDBJ whole genome shotgun (WGS) entry which is preliminary data.</text>
</comment>
<gene>
    <name evidence="2" type="ORF">HCC36_07245</name>
</gene>